<reference evidence="5 6" key="1">
    <citation type="journal article" date="2017" name="Mol. Biol. Evol.">
        <title>The 4-celled Tetrabaena socialis nuclear genome reveals the essential components for genetic control of cell number at the origin of multicellularity in the volvocine lineage.</title>
        <authorList>
            <person name="Featherston J."/>
            <person name="Arakaki Y."/>
            <person name="Hanschen E.R."/>
            <person name="Ferris P.J."/>
            <person name="Michod R.E."/>
            <person name="Olson B.J.S.C."/>
            <person name="Nozaki H."/>
            <person name="Durand P.M."/>
        </authorList>
    </citation>
    <scope>NUCLEOTIDE SEQUENCE [LARGE SCALE GENOMIC DNA]</scope>
    <source>
        <strain evidence="5 6">NIES-571</strain>
    </source>
</reference>
<sequence length="450" mass="49528">MTTRLGPASADPSCHVADGRGTSLSGALHEEQLAEVHHVAQARALHAARAVCLHPALFACLALGLLHVFLWALQVPHLGGAALRVSWNHDPCATTATLAAALDLEPEGFICFVPANAVNQSVFATLMTVHTQAPRPLVRLLRINRLLYARRQGYRYCEANMQIDPTRGPSWNKMAVAAALLPFAGSYLLVMDSDAVVVNMEVRVEDLVAAHDPSRAAALILSKEYPRPGPPSHINAGVFLAAQSPRTLELLQGVYNRFVGRHNHQEQQGLNRYLDSLNRTSSRNRPARHRRLMALDSSRAGDLGQQSKPELGLGRAADASQVLIVDYTAFNMHGNFYTGQPGSAFVVHWAGMPANKKMPLMQQALARQQGANNTVTQRLTGNDAYCLDQLSFHWLHRSTVWFLVRWVADRWQQSYKMFYGLGVWSQISVTMGSAVTLGSPRANYTWAVSF</sequence>
<dbReference type="PANTHER" id="PTHR31306">
    <property type="entry name" value="ALPHA-1,6-MANNOSYLTRANSFERASE MNN11-RELATED"/>
    <property type="match status" value="1"/>
</dbReference>
<protein>
    <submittedName>
        <fullName evidence="5">Uncharacterized protein</fullName>
    </submittedName>
</protein>
<keyword evidence="6" id="KW-1185">Reference proteome</keyword>
<keyword evidence="4" id="KW-0472">Membrane</keyword>
<keyword evidence="2" id="KW-0328">Glycosyltransferase</keyword>
<keyword evidence="3" id="KW-0808">Transferase</keyword>
<evidence type="ECO:0000256" key="4">
    <source>
        <dbReference type="SAM" id="Phobius"/>
    </source>
</evidence>
<dbReference type="OrthoDB" id="205108at2759"/>
<evidence type="ECO:0000256" key="2">
    <source>
        <dbReference type="ARBA" id="ARBA00022676"/>
    </source>
</evidence>
<dbReference type="GO" id="GO:0006487">
    <property type="term" value="P:protein N-linked glycosylation"/>
    <property type="evidence" value="ECO:0007669"/>
    <property type="project" value="TreeGrafter"/>
</dbReference>
<dbReference type="PANTHER" id="PTHR31306:SF11">
    <property type="entry name" value="NUCLEOTIDE-DIPHOSPHO-SUGAR TRANSFERASE DOMAIN-CONTAINING PROTEIN"/>
    <property type="match status" value="1"/>
</dbReference>
<dbReference type="GO" id="GO:0016757">
    <property type="term" value="F:glycosyltransferase activity"/>
    <property type="evidence" value="ECO:0007669"/>
    <property type="project" value="UniProtKB-KW"/>
</dbReference>
<evidence type="ECO:0000256" key="1">
    <source>
        <dbReference type="ARBA" id="ARBA00005664"/>
    </source>
</evidence>
<dbReference type="Proteomes" id="UP000236333">
    <property type="component" value="Unassembled WGS sequence"/>
</dbReference>
<dbReference type="GO" id="GO:0000139">
    <property type="term" value="C:Golgi membrane"/>
    <property type="evidence" value="ECO:0007669"/>
    <property type="project" value="TreeGrafter"/>
</dbReference>
<comment type="similarity">
    <text evidence="1">Belongs to the glycosyltransferase 34 family.</text>
</comment>
<evidence type="ECO:0000313" key="5">
    <source>
        <dbReference type="EMBL" id="PNH08010.1"/>
    </source>
</evidence>
<name>A0A2J8A684_9CHLO</name>
<proteinExistence type="inferred from homology"/>
<keyword evidence="4" id="KW-1133">Transmembrane helix</keyword>
<evidence type="ECO:0000313" key="6">
    <source>
        <dbReference type="Proteomes" id="UP000236333"/>
    </source>
</evidence>
<dbReference type="Gene3D" id="3.90.550.10">
    <property type="entry name" value="Spore Coat Polysaccharide Biosynthesis Protein SpsA, Chain A"/>
    <property type="match status" value="1"/>
</dbReference>
<accession>A0A2J8A684</accession>
<feature type="transmembrane region" description="Helical" evidence="4">
    <location>
        <begin position="51"/>
        <end position="73"/>
    </location>
</feature>
<comment type="caution">
    <text evidence="5">The sequence shown here is derived from an EMBL/GenBank/DDBJ whole genome shotgun (WGS) entry which is preliminary data.</text>
</comment>
<organism evidence="5 6">
    <name type="scientific">Tetrabaena socialis</name>
    <dbReference type="NCBI Taxonomy" id="47790"/>
    <lineage>
        <taxon>Eukaryota</taxon>
        <taxon>Viridiplantae</taxon>
        <taxon>Chlorophyta</taxon>
        <taxon>core chlorophytes</taxon>
        <taxon>Chlorophyceae</taxon>
        <taxon>CS clade</taxon>
        <taxon>Chlamydomonadales</taxon>
        <taxon>Tetrabaenaceae</taxon>
        <taxon>Tetrabaena</taxon>
    </lineage>
</organism>
<dbReference type="InterPro" id="IPR029044">
    <property type="entry name" value="Nucleotide-diphossugar_trans"/>
</dbReference>
<keyword evidence="4" id="KW-0812">Transmembrane</keyword>
<dbReference type="InterPro" id="IPR008630">
    <property type="entry name" value="Glyco_trans_34"/>
</dbReference>
<dbReference type="EMBL" id="PGGS01000149">
    <property type="protein sequence ID" value="PNH08010.1"/>
    <property type="molecule type" value="Genomic_DNA"/>
</dbReference>
<gene>
    <name evidence="5" type="ORF">TSOC_005455</name>
</gene>
<evidence type="ECO:0000256" key="3">
    <source>
        <dbReference type="ARBA" id="ARBA00022679"/>
    </source>
</evidence>
<dbReference type="AlphaFoldDB" id="A0A2J8A684"/>